<evidence type="ECO:0000313" key="2">
    <source>
        <dbReference type="Proteomes" id="UP000219048"/>
    </source>
</evidence>
<evidence type="ECO:0000313" key="1">
    <source>
        <dbReference type="EMBL" id="SNY99437.1"/>
    </source>
</evidence>
<reference evidence="2" key="1">
    <citation type="submission" date="2017-09" db="EMBL/GenBank/DDBJ databases">
        <authorList>
            <person name="Varghese N."/>
            <person name="Submissions S."/>
        </authorList>
    </citation>
    <scope>NUCLEOTIDE SEQUENCE [LARGE SCALE GENOMIC DNA]</scope>
    <source>
        <strain evidence="2">DSM 25885</strain>
    </source>
</reference>
<dbReference type="EMBL" id="OBEH01000002">
    <property type="protein sequence ID" value="SNY99437.1"/>
    <property type="molecule type" value="Genomic_DNA"/>
</dbReference>
<gene>
    <name evidence="1" type="ORF">SAMN06265377_1243</name>
</gene>
<evidence type="ECO:0008006" key="3">
    <source>
        <dbReference type="Google" id="ProtNLM"/>
    </source>
</evidence>
<keyword evidence="2" id="KW-1185">Reference proteome</keyword>
<dbReference type="SUPFAM" id="SSF54427">
    <property type="entry name" value="NTF2-like"/>
    <property type="match status" value="1"/>
</dbReference>
<accession>A0A285MSD2</accession>
<name>A0A285MSD2_9FLAO</name>
<sequence length="144" mass="16473">MKNITILGLIIFFFIACKDNSKTSNAKDAQQNYSNLTPLAVVTKRMNYFNEHNYDEFIKLYNTNVEVYTYPDKLMGTGSDRLGSIFKKDFENKAVAVKVVNQMDNGPYVINHEIVTTDGKEQKYISIYKVEKGLISTVSFVRGF</sequence>
<dbReference type="RefSeq" id="WP_097044935.1">
    <property type="nucleotide sequence ID" value="NZ_OBEH01000002.1"/>
</dbReference>
<dbReference type="PROSITE" id="PS51257">
    <property type="entry name" value="PROKAR_LIPOPROTEIN"/>
    <property type="match status" value="1"/>
</dbReference>
<dbReference type="InterPro" id="IPR032710">
    <property type="entry name" value="NTF2-like_dom_sf"/>
</dbReference>
<dbReference type="OrthoDB" id="9799296at2"/>
<dbReference type="Proteomes" id="UP000219048">
    <property type="component" value="Unassembled WGS sequence"/>
</dbReference>
<dbReference type="AlphaFoldDB" id="A0A285MSD2"/>
<protein>
    <recommendedName>
        <fullName evidence="3">SnoaL-like domain-containing protein</fullName>
    </recommendedName>
</protein>
<proteinExistence type="predicted"/>
<dbReference type="Gene3D" id="3.10.450.50">
    <property type="match status" value="1"/>
</dbReference>
<organism evidence="1 2">
    <name type="scientific">Flagellimonas pacifica</name>
    <dbReference type="NCBI Taxonomy" id="1247520"/>
    <lineage>
        <taxon>Bacteria</taxon>
        <taxon>Pseudomonadati</taxon>
        <taxon>Bacteroidota</taxon>
        <taxon>Flavobacteriia</taxon>
        <taxon>Flavobacteriales</taxon>
        <taxon>Flavobacteriaceae</taxon>
        <taxon>Flagellimonas</taxon>
    </lineage>
</organism>